<evidence type="ECO:0000313" key="3">
    <source>
        <dbReference type="Proteomes" id="UP001221302"/>
    </source>
</evidence>
<dbReference type="PANTHER" id="PTHR41368">
    <property type="entry name" value="PROTEIN YGHO"/>
    <property type="match status" value="1"/>
</dbReference>
<sequence length="373" mass="43605">MSDIKIKTINTKSEIKKFIKFAWEIYKDNPYWVPPLIFDKMRILDREKHPFYKHASAEFFVAEKDGKMVGRIAAIKNELHNQVHNDKVGFFGFFECINDQQVANALFDAAKNWLKEKGCDTMRGPANPSSNDEYGMLIEGFDDEPRILMTYNPKYYLDLSDNYGFKKAKDLYAYSLENQKVVSSEKLRRVAEIARQRSKLKITQLNMKEFKKELDKVKYVYNKAWAPNWGFVPMTDEEIDAMAKDLKPLVEPSLVLFGEIDNELVGFALVMLDYNQIFKSFNGRLLPFNFIKLFTQRKKITWSRVLTLGIIPEYQKRGLDAVFYWEIVNRAAKVGILKGEASWILEDNAMMNRGAQVMNGEVYKKYRIYDIKI</sequence>
<dbReference type="Gene3D" id="3.40.630.30">
    <property type="match status" value="1"/>
</dbReference>
<dbReference type="InterPro" id="IPR016181">
    <property type="entry name" value="Acyl_CoA_acyltransferase"/>
</dbReference>
<dbReference type="InterPro" id="IPR039968">
    <property type="entry name" value="BcerS-like"/>
</dbReference>
<keyword evidence="3" id="KW-1185">Reference proteome</keyword>
<dbReference type="PANTHER" id="PTHR41368:SF1">
    <property type="entry name" value="PROTEIN YGHO"/>
    <property type="match status" value="1"/>
</dbReference>
<dbReference type="GO" id="GO:0016747">
    <property type="term" value="F:acyltransferase activity, transferring groups other than amino-acyl groups"/>
    <property type="evidence" value="ECO:0007669"/>
    <property type="project" value="InterPro"/>
</dbReference>
<organism evidence="2 3">
    <name type="scientific">Stygiobacter electus</name>
    <dbReference type="NCBI Taxonomy" id="3032292"/>
    <lineage>
        <taxon>Bacteria</taxon>
        <taxon>Pseudomonadati</taxon>
        <taxon>Ignavibacteriota</taxon>
        <taxon>Ignavibacteria</taxon>
        <taxon>Ignavibacteriales</taxon>
        <taxon>Melioribacteraceae</taxon>
        <taxon>Stygiobacter</taxon>
    </lineage>
</organism>
<reference evidence="2" key="1">
    <citation type="submission" date="2023-03" db="EMBL/GenBank/DDBJ databases">
        <title>Stygiobacter electus gen. nov., sp. nov., facultatively anaerobic thermotolerant bacterium of the class Ignavibacteria from a well of Yessentuki mineral water deposit.</title>
        <authorList>
            <person name="Podosokorskaya O.A."/>
            <person name="Elcheninov A.G."/>
            <person name="Petrova N.F."/>
            <person name="Zavarzina D.G."/>
            <person name="Kublanov I.V."/>
            <person name="Merkel A.Y."/>
        </authorList>
    </citation>
    <scope>NUCLEOTIDE SEQUENCE</scope>
    <source>
        <strain evidence="2">09-Me</strain>
    </source>
</reference>
<dbReference type="Proteomes" id="UP001221302">
    <property type="component" value="Unassembled WGS sequence"/>
</dbReference>
<accession>A0AAE3TCL3</accession>
<dbReference type="PROSITE" id="PS51186">
    <property type="entry name" value="GNAT"/>
    <property type="match status" value="1"/>
</dbReference>
<comment type="caution">
    <text evidence="2">The sequence shown here is derived from an EMBL/GenBank/DDBJ whole genome shotgun (WGS) entry which is preliminary data.</text>
</comment>
<feature type="domain" description="N-acetyltransferase" evidence="1">
    <location>
        <begin position="205"/>
        <end position="373"/>
    </location>
</feature>
<gene>
    <name evidence="2" type="ORF">P0M35_05280</name>
</gene>
<evidence type="ECO:0000259" key="1">
    <source>
        <dbReference type="PROSITE" id="PS51186"/>
    </source>
</evidence>
<proteinExistence type="predicted"/>
<name>A0AAE3TCL3_9BACT</name>
<dbReference type="AlphaFoldDB" id="A0AAE3TCL3"/>
<dbReference type="RefSeq" id="WP_321535317.1">
    <property type="nucleotide sequence ID" value="NZ_JARGDL010000004.1"/>
</dbReference>
<evidence type="ECO:0000313" key="2">
    <source>
        <dbReference type="EMBL" id="MDF1611551.1"/>
    </source>
</evidence>
<dbReference type="SUPFAM" id="SSF55729">
    <property type="entry name" value="Acyl-CoA N-acyltransferases (Nat)"/>
    <property type="match status" value="1"/>
</dbReference>
<dbReference type="InterPro" id="IPR000182">
    <property type="entry name" value="GNAT_dom"/>
</dbReference>
<dbReference type="EMBL" id="JARGDL010000004">
    <property type="protein sequence ID" value="MDF1611551.1"/>
    <property type="molecule type" value="Genomic_DNA"/>
</dbReference>
<protein>
    <recommendedName>
        <fullName evidence="1">N-acetyltransferase domain-containing protein</fullName>
    </recommendedName>
</protein>